<sequence>MTVSFETLVQVLPTLTKQQKQTLFVLLQAEHDQDAHLHALNQQFWREPTLEALIAEQRPRVIQSLDDFAAPWWPEDESVEDFEAFLAESRASEAAHE</sequence>
<gene>
    <name evidence="1" type="ORF">Hgul01_04630</name>
</gene>
<evidence type="ECO:0000313" key="2">
    <source>
        <dbReference type="Proteomes" id="UP001428290"/>
    </source>
</evidence>
<accession>A0ABP9X5X4</accession>
<proteinExistence type="predicted"/>
<reference evidence="1 2" key="1">
    <citation type="submission" date="2024-02" db="EMBL/GenBank/DDBJ databases">
        <title>Herpetosiphon gulosus NBRC 112829.</title>
        <authorList>
            <person name="Ichikawa N."/>
            <person name="Katano-Makiyama Y."/>
            <person name="Hidaka K."/>
        </authorList>
    </citation>
    <scope>NUCLEOTIDE SEQUENCE [LARGE SCALE GENOMIC DNA]</scope>
    <source>
        <strain evidence="1 2">NBRC 112829</strain>
    </source>
</reference>
<name>A0ABP9X5X4_9CHLR</name>
<dbReference type="EMBL" id="BAABRU010000024">
    <property type="protein sequence ID" value="GAA5530807.1"/>
    <property type="molecule type" value="Genomic_DNA"/>
</dbReference>
<organism evidence="1 2">
    <name type="scientific">Herpetosiphon gulosus</name>
    <dbReference type="NCBI Taxonomy" id="1973496"/>
    <lineage>
        <taxon>Bacteria</taxon>
        <taxon>Bacillati</taxon>
        <taxon>Chloroflexota</taxon>
        <taxon>Chloroflexia</taxon>
        <taxon>Herpetosiphonales</taxon>
        <taxon>Herpetosiphonaceae</taxon>
        <taxon>Herpetosiphon</taxon>
    </lineage>
</organism>
<protein>
    <submittedName>
        <fullName evidence="1">Uncharacterized protein</fullName>
    </submittedName>
</protein>
<comment type="caution">
    <text evidence="1">The sequence shown here is derived from an EMBL/GenBank/DDBJ whole genome shotgun (WGS) entry which is preliminary data.</text>
</comment>
<dbReference type="RefSeq" id="WP_345724403.1">
    <property type="nucleotide sequence ID" value="NZ_BAABRU010000024.1"/>
</dbReference>
<dbReference type="Proteomes" id="UP001428290">
    <property type="component" value="Unassembled WGS sequence"/>
</dbReference>
<keyword evidence="2" id="KW-1185">Reference proteome</keyword>
<evidence type="ECO:0000313" key="1">
    <source>
        <dbReference type="EMBL" id="GAA5530807.1"/>
    </source>
</evidence>